<evidence type="ECO:0000313" key="3">
    <source>
        <dbReference type="EMBL" id="SZX66925.1"/>
    </source>
</evidence>
<gene>
    <name evidence="3" type="ORF">BQ4739_LOCUS7351</name>
</gene>
<dbReference type="SUPFAM" id="SSF56219">
    <property type="entry name" value="DNase I-like"/>
    <property type="match status" value="1"/>
</dbReference>
<dbReference type="Proteomes" id="UP000256970">
    <property type="component" value="Unassembled WGS sequence"/>
</dbReference>
<evidence type="ECO:0000256" key="1">
    <source>
        <dbReference type="SAM" id="MobiDB-lite"/>
    </source>
</evidence>
<organism evidence="3 4">
    <name type="scientific">Tetradesmus obliquus</name>
    <name type="common">Green alga</name>
    <name type="synonym">Acutodesmus obliquus</name>
    <dbReference type="NCBI Taxonomy" id="3088"/>
    <lineage>
        <taxon>Eukaryota</taxon>
        <taxon>Viridiplantae</taxon>
        <taxon>Chlorophyta</taxon>
        <taxon>core chlorophytes</taxon>
        <taxon>Chlorophyceae</taxon>
        <taxon>CS clade</taxon>
        <taxon>Sphaeropleales</taxon>
        <taxon>Scenedesmaceae</taxon>
        <taxon>Tetradesmus</taxon>
    </lineage>
</organism>
<keyword evidence="4" id="KW-1185">Reference proteome</keyword>
<dbReference type="GO" id="GO:0006506">
    <property type="term" value="P:GPI anchor biosynthetic process"/>
    <property type="evidence" value="ECO:0007669"/>
    <property type="project" value="TreeGrafter"/>
</dbReference>
<sequence>MAPQLLPKPGEIVHQDFRLPLVAAQQSQERPIKLLQWNIERGYELDKVIQQLRQADADVLSLQEVDIGCERSSCKDTGAAIAQALQLNYLFVCEFEELHSELRNARSQGGGVHGNAILSKFDFGGWDVLEHSHHPIDWEAAPEAQPHKLAAKEPRRGRRLTLAADVATPQGPLRVYCCHLEVFCGITSRVWQFSDVLLDAKQQQQRQQQQQQQRPAQSSEAEQQQQQQQQGKVAQQCEQQQHSSSSSSSSPAASAAPTPCCQAILGDLNTMAHSVARLSPNYCCDGMRWRSLGSSEAAWWQRHVLAVMEPCSVNSYLLQAGLPQQVAEAAVNPGFFDPFDVNKDVTLDNPAYRIGPIHCMAGKLDWCLLRGMRVLRKQAITAVLPGKAGVRGASDRAKL</sequence>
<dbReference type="Gene3D" id="3.60.10.10">
    <property type="entry name" value="Endonuclease/exonuclease/phosphatase"/>
    <property type="match status" value="1"/>
</dbReference>
<dbReference type="GO" id="GO:0016020">
    <property type="term" value="C:membrane"/>
    <property type="evidence" value="ECO:0007669"/>
    <property type="project" value="GOC"/>
</dbReference>
<protein>
    <recommendedName>
        <fullName evidence="2">Endonuclease/exonuclease/phosphatase domain-containing protein</fullName>
    </recommendedName>
</protein>
<dbReference type="PANTHER" id="PTHR14859">
    <property type="entry name" value="CALCOFLUOR WHITE HYPERSENSITIVE PROTEIN PRECURSOR"/>
    <property type="match status" value="1"/>
</dbReference>
<dbReference type="EMBL" id="FNXT01000763">
    <property type="protein sequence ID" value="SZX66925.1"/>
    <property type="molecule type" value="Genomic_DNA"/>
</dbReference>
<dbReference type="AlphaFoldDB" id="A0A383VN26"/>
<evidence type="ECO:0000313" key="4">
    <source>
        <dbReference type="Proteomes" id="UP000256970"/>
    </source>
</evidence>
<reference evidence="3 4" key="1">
    <citation type="submission" date="2016-10" db="EMBL/GenBank/DDBJ databases">
        <authorList>
            <person name="Cai Z."/>
        </authorList>
    </citation>
    <scope>NUCLEOTIDE SEQUENCE [LARGE SCALE GENOMIC DNA]</scope>
</reference>
<dbReference type="STRING" id="3088.A0A383VN26"/>
<feature type="region of interest" description="Disordered" evidence="1">
    <location>
        <begin position="208"/>
        <end position="253"/>
    </location>
</feature>
<dbReference type="InterPro" id="IPR051916">
    <property type="entry name" value="GPI-anchor_lipid_remodeler"/>
</dbReference>
<dbReference type="InterPro" id="IPR005135">
    <property type="entry name" value="Endo/exonuclease/phosphatase"/>
</dbReference>
<dbReference type="PANTHER" id="PTHR14859:SF1">
    <property type="entry name" value="PGAP2-INTERACTING PROTEIN"/>
    <property type="match status" value="1"/>
</dbReference>
<feature type="domain" description="Endonuclease/exonuclease/phosphatase" evidence="2">
    <location>
        <begin position="35"/>
        <end position="270"/>
    </location>
</feature>
<proteinExistence type="predicted"/>
<name>A0A383VN26_TETOB</name>
<accession>A0A383VN26</accession>
<dbReference type="GO" id="GO:0003824">
    <property type="term" value="F:catalytic activity"/>
    <property type="evidence" value="ECO:0007669"/>
    <property type="project" value="InterPro"/>
</dbReference>
<dbReference type="InterPro" id="IPR036691">
    <property type="entry name" value="Endo/exonu/phosph_ase_sf"/>
</dbReference>
<dbReference type="Pfam" id="PF03372">
    <property type="entry name" value="Exo_endo_phos"/>
    <property type="match status" value="1"/>
</dbReference>
<evidence type="ECO:0000259" key="2">
    <source>
        <dbReference type="Pfam" id="PF03372"/>
    </source>
</evidence>